<gene>
    <name evidence="8" type="ORF">IQ241_20105</name>
</gene>
<keyword evidence="3 6" id="KW-0812">Transmembrane</keyword>
<dbReference type="InterPro" id="IPR037294">
    <property type="entry name" value="ABC_BtuC-like"/>
</dbReference>
<sequence>MSDLVAAIPLWDWLVEPLQYGFLRQAIWVSAFVGFVCAALSCYITLKGWSLMGDAVSHAVVPGVVVAYALNIPFAVGAFLFGFGATVAIGYVKSKTRLKEDAVIGVVFTGFFAFGIVLVTKIPSNIDLFHILFGNVLGISQQDIVQTLIAGVITLTVIFLRRKDLLLFCFDPNHAKAIGLNTEFIYYTLLSVLALTIVTALQTAGIILVIAMLVTPGSIAYLLTDRFDHMLGISIASSVFSCVLGTYLSYHFDVSTGGSIVVLLTLLFVITMVFAPRYGILAQRSKQRSNPIAAEAQGQELSRDQA</sequence>
<evidence type="ECO:0000256" key="7">
    <source>
        <dbReference type="SAM" id="Phobius"/>
    </source>
</evidence>
<dbReference type="EMBL" id="JADEXG010000060">
    <property type="protein sequence ID" value="MBE9079572.1"/>
    <property type="molecule type" value="Genomic_DNA"/>
</dbReference>
<protein>
    <submittedName>
        <fullName evidence="8">Metal ABC transporter permease</fullName>
    </submittedName>
</protein>
<feature type="transmembrane region" description="Helical" evidence="7">
    <location>
        <begin position="26"/>
        <end position="46"/>
    </location>
</feature>
<dbReference type="GO" id="GO:0010043">
    <property type="term" value="P:response to zinc ion"/>
    <property type="evidence" value="ECO:0007669"/>
    <property type="project" value="TreeGrafter"/>
</dbReference>
<dbReference type="GO" id="GO:0055085">
    <property type="term" value="P:transmembrane transport"/>
    <property type="evidence" value="ECO:0007669"/>
    <property type="project" value="InterPro"/>
</dbReference>
<dbReference type="FunFam" id="1.10.3470.10:FF:000003">
    <property type="entry name" value="Iron ABC transporter permease SitD"/>
    <property type="match status" value="1"/>
</dbReference>
<dbReference type="CDD" id="cd06550">
    <property type="entry name" value="TM_ABC_iron-siderophores_like"/>
    <property type="match status" value="1"/>
</dbReference>
<proteinExistence type="inferred from homology"/>
<evidence type="ECO:0000256" key="2">
    <source>
        <dbReference type="ARBA" id="ARBA00008034"/>
    </source>
</evidence>
<feature type="transmembrane region" description="Helical" evidence="7">
    <location>
        <begin position="66"/>
        <end position="91"/>
    </location>
</feature>
<name>A0A8J7AZZ3_9CYAN</name>
<reference evidence="8" key="1">
    <citation type="submission" date="2020-10" db="EMBL/GenBank/DDBJ databases">
        <authorList>
            <person name="Castelo-Branco R."/>
            <person name="Eusebio N."/>
            <person name="Adriana R."/>
            <person name="Vieira A."/>
            <person name="Brugerolle De Fraissinette N."/>
            <person name="Rezende De Castro R."/>
            <person name="Schneider M.P."/>
            <person name="Vasconcelos V."/>
            <person name="Leao P.N."/>
        </authorList>
    </citation>
    <scope>NUCLEOTIDE SEQUENCE</scope>
    <source>
        <strain evidence="8">LEGE 07310</strain>
    </source>
</reference>
<dbReference type="Proteomes" id="UP000636505">
    <property type="component" value="Unassembled WGS sequence"/>
</dbReference>
<dbReference type="Pfam" id="PF00950">
    <property type="entry name" value="ABC-3"/>
    <property type="match status" value="1"/>
</dbReference>
<dbReference type="Gene3D" id="1.10.3470.10">
    <property type="entry name" value="ABC transporter involved in vitamin B12 uptake, BtuC"/>
    <property type="match status" value="1"/>
</dbReference>
<keyword evidence="9" id="KW-1185">Reference proteome</keyword>
<evidence type="ECO:0000313" key="8">
    <source>
        <dbReference type="EMBL" id="MBE9079572.1"/>
    </source>
</evidence>
<feature type="transmembrane region" description="Helical" evidence="7">
    <location>
        <begin position="103"/>
        <end position="124"/>
    </location>
</feature>
<evidence type="ECO:0000256" key="4">
    <source>
        <dbReference type="ARBA" id="ARBA00022989"/>
    </source>
</evidence>
<feature type="transmembrane region" description="Helical" evidence="7">
    <location>
        <begin position="180"/>
        <end position="198"/>
    </location>
</feature>
<evidence type="ECO:0000256" key="1">
    <source>
        <dbReference type="ARBA" id="ARBA00004141"/>
    </source>
</evidence>
<dbReference type="GO" id="GO:0071281">
    <property type="term" value="P:cellular response to iron ion"/>
    <property type="evidence" value="ECO:0007669"/>
    <property type="project" value="UniProtKB-ARBA"/>
</dbReference>
<dbReference type="RefSeq" id="WP_193910669.1">
    <property type="nucleotide sequence ID" value="NZ_JADEXG010000060.1"/>
</dbReference>
<evidence type="ECO:0000256" key="6">
    <source>
        <dbReference type="RuleBase" id="RU003943"/>
    </source>
</evidence>
<evidence type="ECO:0000256" key="5">
    <source>
        <dbReference type="ARBA" id="ARBA00023136"/>
    </source>
</evidence>
<dbReference type="GO" id="GO:0043190">
    <property type="term" value="C:ATP-binding cassette (ABC) transporter complex"/>
    <property type="evidence" value="ECO:0007669"/>
    <property type="project" value="InterPro"/>
</dbReference>
<keyword evidence="5 7" id="KW-0472">Membrane</keyword>
<accession>A0A8J7AZZ3</accession>
<feature type="transmembrane region" description="Helical" evidence="7">
    <location>
        <begin position="144"/>
        <end position="160"/>
    </location>
</feature>
<comment type="similarity">
    <text evidence="2 6">Belongs to the ABC-3 integral membrane protein family.</text>
</comment>
<keyword evidence="6" id="KW-0813">Transport</keyword>
<evidence type="ECO:0000313" key="9">
    <source>
        <dbReference type="Proteomes" id="UP000636505"/>
    </source>
</evidence>
<dbReference type="SUPFAM" id="SSF81345">
    <property type="entry name" value="ABC transporter involved in vitamin B12 uptake, BtuC"/>
    <property type="match status" value="1"/>
</dbReference>
<organism evidence="8 9">
    <name type="scientific">Vasconcelosia minhoensis LEGE 07310</name>
    <dbReference type="NCBI Taxonomy" id="915328"/>
    <lineage>
        <taxon>Bacteria</taxon>
        <taxon>Bacillati</taxon>
        <taxon>Cyanobacteriota</taxon>
        <taxon>Cyanophyceae</taxon>
        <taxon>Nodosilineales</taxon>
        <taxon>Cymatolegaceae</taxon>
        <taxon>Vasconcelosia</taxon>
        <taxon>Vasconcelosia minhoensis</taxon>
    </lineage>
</organism>
<feature type="transmembrane region" description="Helical" evidence="7">
    <location>
        <begin position="230"/>
        <end position="248"/>
    </location>
</feature>
<comment type="caution">
    <text evidence="8">The sequence shown here is derived from an EMBL/GenBank/DDBJ whole genome shotgun (WGS) entry which is preliminary data.</text>
</comment>
<dbReference type="PANTHER" id="PTHR30477:SF13">
    <property type="entry name" value="IRON TRANSPORT SYSTEM MEMBRANE PROTEIN HI_0360-RELATED"/>
    <property type="match status" value="1"/>
</dbReference>
<keyword evidence="4 7" id="KW-1133">Transmembrane helix</keyword>
<comment type="subcellular location">
    <subcellularLocation>
        <location evidence="6">Cell membrane</location>
        <topology evidence="6">Multi-pass membrane protein</topology>
    </subcellularLocation>
    <subcellularLocation>
        <location evidence="1">Membrane</location>
        <topology evidence="1">Multi-pass membrane protein</topology>
    </subcellularLocation>
</comment>
<feature type="transmembrane region" description="Helical" evidence="7">
    <location>
        <begin position="260"/>
        <end position="280"/>
    </location>
</feature>
<dbReference type="AlphaFoldDB" id="A0A8J7AZZ3"/>
<evidence type="ECO:0000256" key="3">
    <source>
        <dbReference type="ARBA" id="ARBA00022692"/>
    </source>
</evidence>
<dbReference type="InterPro" id="IPR001626">
    <property type="entry name" value="ABC_TroCD"/>
</dbReference>
<dbReference type="PANTHER" id="PTHR30477">
    <property type="entry name" value="ABC-TRANSPORTER METAL-BINDING PROTEIN"/>
    <property type="match status" value="1"/>
</dbReference>
<feature type="transmembrane region" description="Helical" evidence="7">
    <location>
        <begin position="204"/>
        <end position="223"/>
    </location>
</feature>